<proteinExistence type="predicted"/>
<dbReference type="Pfam" id="PF12728">
    <property type="entry name" value="HTH_17"/>
    <property type="match status" value="1"/>
</dbReference>
<dbReference type="Proteomes" id="UP001595952">
    <property type="component" value="Unassembled WGS sequence"/>
</dbReference>
<dbReference type="InterPro" id="IPR041657">
    <property type="entry name" value="HTH_17"/>
</dbReference>
<evidence type="ECO:0000259" key="2">
    <source>
        <dbReference type="Pfam" id="PF12728"/>
    </source>
</evidence>
<keyword evidence="3" id="KW-0238">DNA-binding</keyword>
<dbReference type="GO" id="GO:0003677">
    <property type="term" value="F:DNA binding"/>
    <property type="evidence" value="ECO:0007669"/>
    <property type="project" value="UniProtKB-KW"/>
</dbReference>
<dbReference type="NCBIfam" id="TIGR01764">
    <property type="entry name" value="excise"/>
    <property type="match status" value="1"/>
</dbReference>
<accession>A0ABV9I479</accession>
<reference evidence="4" key="1">
    <citation type="journal article" date="2019" name="Int. J. Syst. Evol. Microbiol.">
        <title>The Global Catalogue of Microorganisms (GCM) 10K type strain sequencing project: providing services to taxonomists for standard genome sequencing and annotation.</title>
        <authorList>
            <consortium name="The Broad Institute Genomics Platform"/>
            <consortium name="The Broad Institute Genome Sequencing Center for Infectious Disease"/>
            <person name="Wu L."/>
            <person name="Ma J."/>
        </authorList>
    </citation>
    <scope>NUCLEOTIDE SEQUENCE [LARGE SCALE GENOMIC DNA]</scope>
    <source>
        <strain evidence="4">CCUG 55995</strain>
    </source>
</reference>
<dbReference type="EMBL" id="JBHSEI010000001">
    <property type="protein sequence ID" value="MFC4636957.1"/>
    <property type="molecule type" value="Genomic_DNA"/>
</dbReference>
<organism evidence="3 4">
    <name type="scientific">Deinococcus hohokamensis</name>
    <dbReference type="NCBI Taxonomy" id="309883"/>
    <lineage>
        <taxon>Bacteria</taxon>
        <taxon>Thermotogati</taxon>
        <taxon>Deinococcota</taxon>
        <taxon>Deinococci</taxon>
        <taxon>Deinococcales</taxon>
        <taxon>Deinococcaceae</taxon>
        <taxon>Deinococcus</taxon>
    </lineage>
</organism>
<evidence type="ECO:0000313" key="4">
    <source>
        <dbReference type="Proteomes" id="UP001595952"/>
    </source>
</evidence>
<protein>
    <submittedName>
        <fullName evidence="3">Excisionase family DNA-binding protein</fullName>
    </submittedName>
</protein>
<sequence>MDDLRALTQLGRDHIYRLLDSGEIKCLRVGRQYRVPRSEYEAWKVRAVKAGSQALSPIPFSLSAPRGRGQRPGNRR</sequence>
<feature type="region of interest" description="Disordered" evidence="1">
    <location>
        <begin position="57"/>
        <end position="76"/>
    </location>
</feature>
<keyword evidence="4" id="KW-1185">Reference proteome</keyword>
<feature type="domain" description="Helix-turn-helix" evidence="2">
    <location>
        <begin position="3"/>
        <end position="43"/>
    </location>
</feature>
<name>A0ABV9I479_9DEIO</name>
<gene>
    <name evidence="3" type="ORF">ACFO0D_01260</name>
</gene>
<comment type="caution">
    <text evidence="3">The sequence shown here is derived from an EMBL/GenBank/DDBJ whole genome shotgun (WGS) entry which is preliminary data.</text>
</comment>
<evidence type="ECO:0000256" key="1">
    <source>
        <dbReference type="SAM" id="MobiDB-lite"/>
    </source>
</evidence>
<dbReference type="InterPro" id="IPR010093">
    <property type="entry name" value="SinI_DNA-bd"/>
</dbReference>
<dbReference type="RefSeq" id="WP_380060678.1">
    <property type="nucleotide sequence ID" value="NZ_JBHSEI010000001.1"/>
</dbReference>
<evidence type="ECO:0000313" key="3">
    <source>
        <dbReference type="EMBL" id="MFC4636957.1"/>
    </source>
</evidence>